<evidence type="ECO:0000256" key="7">
    <source>
        <dbReference type="SAM" id="MobiDB-lite"/>
    </source>
</evidence>
<dbReference type="Pfam" id="PF10551">
    <property type="entry name" value="MULE"/>
    <property type="match status" value="1"/>
</dbReference>
<gene>
    <name evidence="9" type="ORF">URODEC1_LOCUS82066</name>
</gene>
<keyword evidence="4 6" id="KW-0862">Zinc</keyword>
<reference evidence="10" key="1">
    <citation type="submission" date="2024-06" db="EMBL/GenBank/DDBJ databases">
        <authorList>
            <person name="Ryan C."/>
        </authorList>
    </citation>
    <scope>NUCLEOTIDE SEQUENCE [LARGE SCALE GENOMIC DNA]</scope>
</reference>
<feature type="compositionally biased region" description="Basic residues" evidence="7">
    <location>
        <begin position="872"/>
        <end position="882"/>
    </location>
</feature>
<reference evidence="9 10" key="2">
    <citation type="submission" date="2024-10" db="EMBL/GenBank/DDBJ databases">
        <authorList>
            <person name="Ryan C."/>
        </authorList>
    </citation>
    <scope>NUCLEOTIDE SEQUENCE [LARGE SCALE GENOMIC DNA]</scope>
</reference>
<dbReference type="GO" id="GO:0006355">
    <property type="term" value="P:regulation of DNA-templated transcription"/>
    <property type="evidence" value="ECO:0007669"/>
    <property type="project" value="UniProtKB-UniRule"/>
</dbReference>
<protein>
    <recommendedName>
        <fullName evidence="6">Protein FAR1-RELATED SEQUENCE</fullName>
    </recommendedName>
</protein>
<feature type="compositionally biased region" description="Basic and acidic residues" evidence="7">
    <location>
        <begin position="841"/>
        <end position="871"/>
    </location>
</feature>
<dbReference type="GO" id="GO:0005634">
    <property type="term" value="C:nucleus"/>
    <property type="evidence" value="ECO:0007669"/>
    <property type="project" value="UniProtKB-SubCell"/>
</dbReference>
<feature type="domain" description="SWIM-type" evidence="8">
    <location>
        <begin position="693"/>
        <end position="728"/>
    </location>
</feature>
<keyword evidence="3 5" id="KW-0863">Zinc-finger</keyword>
<dbReference type="GO" id="GO:0008270">
    <property type="term" value="F:zinc ion binding"/>
    <property type="evidence" value="ECO:0007669"/>
    <property type="project" value="UniProtKB-UniRule"/>
</dbReference>
<dbReference type="InterPro" id="IPR007527">
    <property type="entry name" value="Znf_SWIM"/>
</dbReference>
<accession>A0ABC9D5W2</accession>
<dbReference type="Pfam" id="PF04434">
    <property type="entry name" value="SWIM"/>
    <property type="match status" value="1"/>
</dbReference>
<evidence type="ECO:0000256" key="6">
    <source>
        <dbReference type="RuleBase" id="RU367018"/>
    </source>
</evidence>
<dbReference type="InterPro" id="IPR018289">
    <property type="entry name" value="MULE_transposase_dom"/>
</dbReference>
<proteinExistence type="inferred from homology"/>
<dbReference type="InterPro" id="IPR004330">
    <property type="entry name" value="FAR1_DNA_bnd_dom"/>
</dbReference>
<evidence type="ECO:0000256" key="5">
    <source>
        <dbReference type="PROSITE-ProRule" id="PRU00325"/>
    </source>
</evidence>
<evidence type="ECO:0000259" key="8">
    <source>
        <dbReference type="PROSITE" id="PS50966"/>
    </source>
</evidence>
<feature type="region of interest" description="Disordered" evidence="7">
    <location>
        <begin position="798"/>
        <end position="882"/>
    </location>
</feature>
<dbReference type="AlphaFoldDB" id="A0ABC9D5W2"/>
<dbReference type="PANTHER" id="PTHR31669">
    <property type="entry name" value="PROTEIN FAR1-RELATED SEQUENCE 10-RELATED"/>
    <property type="match status" value="1"/>
</dbReference>
<dbReference type="SMART" id="SM00575">
    <property type="entry name" value="ZnF_PMZ"/>
    <property type="match status" value="1"/>
</dbReference>
<evidence type="ECO:0000313" key="10">
    <source>
        <dbReference type="Proteomes" id="UP001497457"/>
    </source>
</evidence>
<dbReference type="EMBL" id="OZ075141">
    <property type="protein sequence ID" value="CAL5032053.1"/>
    <property type="molecule type" value="Genomic_DNA"/>
</dbReference>
<keyword evidence="2 6" id="KW-0479">Metal-binding</keyword>
<evidence type="ECO:0000313" key="9">
    <source>
        <dbReference type="EMBL" id="CAL5032053.1"/>
    </source>
</evidence>
<dbReference type="Pfam" id="PF03101">
    <property type="entry name" value="FAR1"/>
    <property type="match status" value="1"/>
</dbReference>
<dbReference type="PANTHER" id="PTHR31669:SF168">
    <property type="entry name" value="PROTEIN FAR1-RELATED SEQUENCE"/>
    <property type="match status" value="1"/>
</dbReference>
<feature type="region of interest" description="Disordered" evidence="7">
    <location>
        <begin position="1"/>
        <end position="31"/>
    </location>
</feature>
<evidence type="ECO:0000256" key="2">
    <source>
        <dbReference type="ARBA" id="ARBA00022723"/>
    </source>
</evidence>
<dbReference type="InterPro" id="IPR006564">
    <property type="entry name" value="Znf_PMZ"/>
</dbReference>
<keyword evidence="6" id="KW-0539">Nucleus</keyword>
<organism evidence="9 10">
    <name type="scientific">Urochloa decumbens</name>
    <dbReference type="NCBI Taxonomy" id="240449"/>
    <lineage>
        <taxon>Eukaryota</taxon>
        <taxon>Viridiplantae</taxon>
        <taxon>Streptophyta</taxon>
        <taxon>Embryophyta</taxon>
        <taxon>Tracheophyta</taxon>
        <taxon>Spermatophyta</taxon>
        <taxon>Magnoliopsida</taxon>
        <taxon>Liliopsida</taxon>
        <taxon>Poales</taxon>
        <taxon>Poaceae</taxon>
        <taxon>PACMAD clade</taxon>
        <taxon>Panicoideae</taxon>
        <taxon>Panicodae</taxon>
        <taxon>Paniceae</taxon>
        <taxon>Melinidinae</taxon>
        <taxon>Urochloa</taxon>
    </lineage>
</organism>
<evidence type="ECO:0000256" key="3">
    <source>
        <dbReference type="ARBA" id="ARBA00022771"/>
    </source>
</evidence>
<dbReference type="PROSITE" id="PS50966">
    <property type="entry name" value="ZF_SWIM"/>
    <property type="match status" value="1"/>
</dbReference>
<comment type="similarity">
    <text evidence="1 6">Belongs to the FHY3/FAR1 family.</text>
</comment>
<comment type="function">
    <text evidence="6">Putative transcription activator involved in regulating light control of development.</text>
</comment>
<evidence type="ECO:0000256" key="4">
    <source>
        <dbReference type="ARBA" id="ARBA00022833"/>
    </source>
</evidence>
<feature type="region of interest" description="Disordered" evidence="7">
    <location>
        <begin position="142"/>
        <end position="164"/>
    </location>
</feature>
<name>A0ABC9D5W2_9POAL</name>
<dbReference type="Proteomes" id="UP001497457">
    <property type="component" value="Chromosome 31b"/>
</dbReference>
<evidence type="ECO:0000256" key="1">
    <source>
        <dbReference type="ARBA" id="ARBA00005889"/>
    </source>
</evidence>
<sequence>MAASATNRGNGEVVGPSQLLNPKHTGPNGDEIQIQDTGNPIKVNAQSGCDFSIEGCTSMYPTAENISGLMDGIAQDRSVENQARGTNNVNATKDCNILIQPESGRVTIVPRNVVQPSEEIPASPDVNNREVRHGAVDSIDKRQEAGVQGSTSKPTCRTRGKRPREGLDYRIAPNEETAIARAIRTAESRAGEAIFYPYEGTCFNSVEEAKDFYNLYSWEKGFGIRLCRRVKNTKSFHASQDIVCSCEGWDRNPNSASARRGCKAKIRLLRGTDGCWFVKTIIDEHTHRLTEAYDENKQWPSHGWLDPTTKEMVRKLRDNNVTLSRVCNIVGMGNTESPACIRKEAVRAWCAKLSQQNLLDDIGKSISLLEDMKKKDPLLETRFRVDKNGMMQSMLWCTGKNRWDYSNFGDAITFDTTYRTNLYSLPFGMFIGVNNHFQTVVFGGVLVTSEKASDFHWAFSEFIDIMGGKAPVTLLTDQCAAMAKARRTAMPNTKHRWCRWHVLKEAKKYLGHYFSKYSKFKNEFKSLVTFITDKEEFEREWKQLQTRYQLSKNKFLNRLFKYREMWAKPYFMHDFCAGMTSTQRSESANHMIKTIIQKAAPMHKFVSKFNEFQAGRKSEECTQNFATLQVSRRLSTRVPIEGHANEVYTKRMYEHFSNQLYESGSFIVKEREGSTKITLIDSRLEGTEIERKIHVCVEGEDWIQCDCGLYEHMGMLCRHAIKVLTLLDRRKIPPKNILQRWTKFFDNGNKNKEYQMMVAKENEQLRRKAIVSKAFELATTEARISNFTYEEAMDALTRASTSSTKENEEDESPAVLTGELPTSCPPSTYKGGRPRSTGHRSWLDNIDKDKKEKNGKAEKEARDWPREENPATKKKRSIREIF</sequence>
<keyword evidence="10" id="KW-1185">Reference proteome</keyword>
<dbReference type="InterPro" id="IPR031052">
    <property type="entry name" value="FHY3/FAR1"/>
</dbReference>
<comment type="subcellular location">
    <subcellularLocation>
        <location evidence="6">Nucleus</location>
    </subcellularLocation>
</comment>